<dbReference type="PANTHER" id="PTHR31668">
    <property type="entry name" value="GLUCOSE TRANSPORT TRANSCRIPTION REGULATOR RGT1-RELATED-RELATED"/>
    <property type="match status" value="1"/>
</dbReference>
<comment type="caution">
    <text evidence="4">The sequence shown here is derived from an EMBL/GenBank/DDBJ whole genome shotgun (WGS) entry which is preliminary data.</text>
</comment>
<dbReference type="Gene3D" id="4.10.240.10">
    <property type="entry name" value="Zn(2)-C6 fungal-type DNA-binding domain"/>
    <property type="match status" value="1"/>
</dbReference>
<dbReference type="PROSITE" id="PS00463">
    <property type="entry name" value="ZN2_CY6_FUNGAL_1"/>
    <property type="match status" value="1"/>
</dbReference>
<feature type="domain" description="Zn(2)-C6 fungal-type" evidence="3">
    <location>
        <begin position="28"/>
        <end position="57"/>
    </location>
</feature>
<proteinExistence type="predicted"/>
<evidence type="ECO:0000313" key="5">
    <source>
        <dbReference type="Proteomes" id="UP001251528"/>
    </source>
</evidence>
<dbReference type="PROSITE" id="PS50048">
    <property type="entry name" value="ZN2_CY6_FUNGAL_2"/>
    <property type="match status" value="1"/>
</dbReference>
<dbReference type="InterPro" id="IPR050797">
    <property type="entry name" value="Carb_Metab_Trans_Reg"/>
</dbReference>
<dbReference type="CDD" id="cd12148">
    <property type="entry name" value="fungal_TF_MHR"/>
    <property type="match status" value="1"/>
</dbReference>
<keyword evidence="5" id="KW-1185">Reference proteome</keyword>
<dbReference type="PANTHER" id="PTHR31668:SF24">
    <property type="entry name" value="TRANSCRIPTION FACTOR, PUTATIVE-RELATED"/>
    <property type="match status" value="1"/>
</dbReference>
<protein>
    <recommendedName>
        <fullName evidence="3">Zn(2)-C6 fungal-type domain-containing protein</fullName>
    </recommendedName>
</protein>
<feature type="region of interest" description="Disordered" evidence="2">
    <location>
        <begin position="77"/>
        <end position="118"/>
    </location>
</feature>
<dbReference type="SUPFAM" id="SSF57701">
    <property type="entry name" value="Zn2/Cys6 DNA-binding domain"/>
    <property type="match status" value="1"/>
</dbReference>
<dbReference type="Proteomes" id="UP001251528">
    <property type="component" value="Unassembled WGS sequence"/>
</dbReference>
<evidence type="ECO:0000256" key="1">
    <source>
        <dbReference type="ARBA" id="ARBA00023242"/>
    </source>
</evidence>
<dbReference type="InterPro" id="IPR036864">
    <property type="entry name" value="Zn2-C6_fun-type_DNA-bd_sf"/>
</dbReference>
<dbReference type="Pfam" id="PF00172">
    <property type="entry name" value="Zn_clus"/>
    <property type="match status" value="1"/>
</dbReference>
<dbReference type="AlphaFoldDB" id="A0AAJ0CNB6"/>
<evidence type="ECO:0000259" key="3">
    <source>
        <dbReference type="PROSITE" id="PS50048"/>
    </source>
</evidence>
<gene>
    <name evidence="4" type="ORF">QQS21_006051</name>
</gene>
<dbReference type="InterPro" id="IPR001138">
    <property type="entry name" value="Zn2Cys6_DnaBD"/>
</dbReference>
<feature type="region of interest" description="Disordered" evidence="2">
    <location>
        <begin position="1"/>
        <end position="25"/>
    </location>
</feature>
<dbReference type="GO" id="GO:0008270">
    <property type="term" value="F:zinc ion binding"/>
    <property type="evidence" value="ECO:0007669"/>
    <property type="project" value="InterPro"/>
</dbReference>
<name>A0AAJ0CNB6_9HYPO</name>
<dbReference type="EMBL" id="JASWJB010000107">
    <property type="protein sequence ID" value="KAK2597354.1"/>
    <property type="molecule type" value="Genomic_DNA"/>
</dbReference>
<evidence type="ECO:0000256" key="2">
    <source>
        <dbReference type="SAM" id="MobiDB-lite"/>
    </source>
</evidence>
<organism evidence="4 5">
    <name type="scientific">Conoideocrella luteorostrata</name>
    <dbReference type="NCBI Taxonomy" id="1105319"/>
    <lineage>
        <taxon>Eukaryota</taxon>
        <taxon>Fungi</taxon>
        <taxon>Dikarya</taxon>
        <taxon>Ascomycota</taxon>
        <taxon>Pezizomycotina</taxon>
        <taxon>Sordariomycetes</taxon>
        <taxon>Hypocreomycetidae</taxon>
        <taxon>Hypocreales</taxon>
        <taxon>Clavicipitaceae</taxon>
        <taxon>Conoideocrella</taxon>
    </lineage>
</organism>
<feature type="compositionally biased region" description="Low complexity" evidence="2">
    <location>
        <begin position="1"/>
        <end position="23"/>
    </location>
</feature>
<evidence type="ECO:0000313" key="4">
    <source>
        <dbReference type="EMBL" id="KAK2597354.1"/>
    </source>
</evidence>
<dbReference type="GO" id="GO:0000981">
    <property type="term" value="F:DNA-binding transcription factor activity, RNA polymerase II-specific"/>
    <property type="evidence" value="ECO:0007669"/>
    <property type="project" value="InterPro"/>
</dbReference>
<reference evidence="4" key="1">
    <citation type="submission" date="2023-06" db="EMBL/GenBank/DDBJ databases">
        <title>Conoideocrella luteorostrata (Hypocreales: Clavicipitaceae), a potential biocontrol fungus for elongate hemlock scale in United States Christmas tree production areas.</title>
        <authorList>
            <person name="Barrett H."/>
            <person name="Lovett B."/>
            <person name="Macias A.M."/>
            <person name="Stajich J.E."/>
            <person name="Kasson M.T."/>
        </authorList>
    </citation>
    <scope>NUCLEOTIDE SEQUENCE</scope>
    <source>
        <strain evidence="4">ARSEF 14590</strain>
    </source>
</reference>
<dbReference type="SMART" id="SM00066">
    <property type="entry name" value="GAL4"/>
    <property type="match status" value="1"/>
</dbReference>
<accession>A0AAJ0CNB6</accession>
<feature type="compositionally biased region" description="Polar residues" evidence="2">
    <location>
        <begin position="77"/>
        <end position="113"/>
    </location>
</feature>
<dbReference type="CDD" id="cd00067">
    <property type="entry name" value="GAL4"/>
    <property type="match status" value="1"/>
</dbReference>
<keyword evidence="1" id="KW-0539">Nucleus</keyword>
<sequence length="604" mass="66608">MALQTQMSSSQTAAAGAANNSGGKVSRACDACRVRKVRCSGDQPCAQCAHLNLACNFAPAPPKRKPGVRGRLVAQLRNKSSSHGGNKLKSSPPNTAVIQTGSVSGGDTPSAGSSPAAGGVPVTSIAGIVDGLYNTSPRSEPSYSITGCGFSPDFFLGLLPEFEELVYPVNPIMSPSEIQAAIHNMHNEYEDAALVHAYAAVTINLTKTSWTMNGCDVASQMCTLMQYSLWAHRKADMGREGDGYPGGLQGEMPVTVKRILTCIWLEICFMAFKRFDRSFAILREGIGMAQMMNIHQHREGDSRLSHTEVCRQQRIYWEMYIHERFLFIMSGFPCIMVPLQTGLPFHDDSIPTHVAIGWNRLILLFQNMDDPFLGYWAAQQDPSAPQPGAELTSQWIESKQAQLDKDEAGAQEAEEEMIAGGCGTLVELQHVDLFITRLWLRTLVWQLALSQGLLRSTPTQNTHEGLSLHFPAQRLSAQLRNLVSRLKSISSVVFHGSGILQKLFEITSTVADVLALPRATNQTQEEARARLEDFFFLVQFIFSFERSQKHQRDYLREKLEVLQKMYTVVDFRDLAGASPTTSSGEPAVRVDRNIEGDLTAAPYM</sequence>